<organism evidence="1 2">
    <name type="scientific">Anaeramoeba flamelloides</name>
    <dbReference type="NCBI Taxonomy" id="1746091"/>
    <lineage>
        <taxon>Eukaryota</taxon>
        <taxon>Metamonada</taxon>
        <taxon>Anaeramoebidae</taxon>
        <taxon>Anaeramoeba</taxon>
    </lineage>
</organism>
<name>A0AAV7Y807_9EUKA</name>
<accession>A0AAV7Y807</accession>
<dbReference type="InterPro" id="IPR029021">
    <property type="entry name" value="Prot-tyrosine_phosphatase-like"/>
</dbReference>
<dbReference type="InterPro" id="IPR039802">
    <property type="entry name" value="MTMR14"/>
</dbReference>
<evidence type="ECO:0000313" key="1">
    <source>
        <dbReference type="EMBL" id="KAJ3425953.1"/>
    </source>
</evidence>
<dbReference type="GO" id="GO:0004438">
    <property type="term" value="F:phosphatidylinositol-3-phosphate phosphatase activity"/>
    <property type="evidence" value="ECO:0007669"/>
    <property type="project" value="InterPro"/>
</dbReference>
<proteinExistence type="predicted"/>
<dbReference type="AlphaFoldDB" id="A0AAV7Y807"/>
<dbReference type="PANTHER" id="PTHR13524:SF2">
    <property type="entry name" value="MYOTUBULARIN-RELATED PROTEIN 14"/>
    <property type="match status" value="1"/>
</dbReference>
<dbReference type="PROSITE" id="PS00383">
    <property type="entry name" value="TYR_PHOSPHATASE_1"/>
    <property type="match status" value="1"/>
</dbReference>
<gene>
    <name evidence="1" type="ORF">M0812_28400</name>
</gene>
<sequence>MNGDSLEKLFNYYTLKVAKGHRTITEYYLSVNEKCYELLSRDNKMSELLNKEGSDELCESYPYKIAYPTHIKNYPSLVSSCKDHRLRNRFPVPVVFYKDKYVCRSSTIRNYLKDKEYECDCKTLKSLSISSIFNFMIEKNRDKEEYKATTESVKKEHYPDLHQFLMPYPGVKFFIQYKRNNYRADSLFYNYDHPRNKVQLTIPIDFENVKQYHVLPITEITGLYLRTMLRVLANPMQNKHSSIVLHCLSGWDRTPMYITFLRASLWADGVAHQSLSTQEMLYLIVGYDYFLFHHQLKYRLQIEAELFRFTFNFLPKMIGKEFSIFSFEKDSKGPTEEQLKTRKTKLLGLQEEFFKYYEKNKNLIDIISHNY</sequence>
<evidence type="ECO:0000313" key="2">
    <source>
        <dbReference type="Proteomes" id="UP001146793"/>
    </source>
</evidence>
<dbReference type="InterPro" id="IPR016130">
    <property type="entry name" value="Tyr_Pase_AS"/>
</dbReference>
<reference evidence="1" key="1">
    <citation type="submission" date="2022-08" db="EMBL/GenBank/DDBJ databases">
        <title>Novel sulphate-reducing endosymbionts in the free-living metamonad Anaeramoeba.</title>
        <authorList>
            <person name="Jerlstrom-Hultqvist J."/>
            <person name="Cepicka I."/>
            <person name="Gallot-Lavallee L."/>
            <person name="Salas-Leiva D."/>
            <person name="Curtis B.A."/>
            <person name="Zahonova K."/>
            <person name="Pipaliya S."/>
            <person name="Dacks J."/>
            <person name="Roger A.J."/>
        </authorList>
    </citation>
    <scope>NUCLEOTIDE SEQUENCE</scope>
    <source>
        <strain evidence="1">Busselton2</strain>
    </source>
</reference>
<protein>
    <submittedName>
        <fullName evidence="1">Myotubularin-related protein</fullName>
    </submittedName>
</protein>
<dbReference type="Proteomes" id="UP001146793">
    <property type="component" value="Unassembled WGS sequence"/>
</dbReference>
<dbReference type="SUPFAM" id="SSF52799">
    <property type="entry name" value="(Phosphotyrosine protein) phosphatases II"/>
    <property type="match status" value="1"/>
</dbReference>
<dbReference type="EMBL" id="JANTQA010000070">
    <property type="protein sequence ID" value="KAJ3425953.1"/>
    <property type="molecule type" value="Genomic_DNA"/>
</dbReference>
<comment type="caution">
    <text evidence="1">The sequence shown here is derived from an EMBL/GenBank/DDBJ whole genome shotgun (WGS) entry which is preliminary data.</text>
</comment>
<dbReference type="PANTHER" id="PTHR13524">
    <property type="entry name" value="MYOTUBULARIN-RELATED"/>
    <property type="match status" value="1"/>
</dbReference>